<dbReference type="AlphaFoldDB" id="A0A9W8VI65"/>
<comment type="caution">
    <text evidence="3">The sequence shown here is derived from an EMBL/GenBank/DDBJ whole genome shotgun (WGS) entry which is preliminary data.</text>
</comment>
<dbReference type="Pfam" id="PF24803">
    <property type="entry name" value="DUF7704"/>
    <property type="match status" value="1"/>
</dbReference>
<evidence type="ECO:0000313" key="4">
    <source>
        <dbReference type="Proteomes" id="UP001152049"/>
    </source>
</evidence>
<accession>A0A9W8VI65</accession>
<dbReference type="EMBL" id="JAOQAZ010000008">
    <property type="protein sequence ID" value="KAJ4264275.1"/>
    <property type="molecule type" value="Genomic_DNA"/>
</dbReference>
<feature type="transmembrane region" description="Helical" evidence="1">
    <location>
        <begin position="51"/>
        <end position="68"/>
    </location>
</feature>
<sequence length="153" mass="17514">MAIKDLIHPVYSTWFLWIDPILTVSGMWGNFFDHKLAMQAFFTNYPPTEHLKSFLYQIGGMGTSYLILQTTLLQYTHDVNIWQMVQLAILPADFTMLAAIYNGMKIEGNLALANWRWENWVSIVITVACTILRVTFVLGVGVKKTRGRAAKRL</sequence>
<evidence type="ECO:0000259" key="2">
    <source>
        <dbReference type="Pfam" id="PF24803"/>
    </source>
</evidence>
<gene>
    <name evidence="3" type="ORF">NW762_005471</name>
</gene>
<evidence type="ECO:0000313" key="3">
    <source>
        <dbReference type="EMBL" id="KAJ4264275.1"/>
    </source>
</evidence>
<name>A0A9W8VI65_9HYPO</name>
<feature type="transmembrane region" description="Helical" evidence="1">
    <location>
        <begin position="120"/>
        <end position="142"/>
    </location>
</feature>
<reference evidence="3" key="1">
    <citation type="submission" date="2022-09" db="EMBL/GenBank/DDBJ databases">
        <title>Fusarium specimens isolated from Avocado Roots.</title>
        <authorList>
            <person name="Stajich J."/>
            <person name="Roper C."/>
            <person name="Heimlech-Rivalta G."/>
        </authorList>
    </citation>
    <scope>NUCLEOTIDE SEQUENCE</scope>
    <source>
        <strain evidence="3">CF00136</strain>
    </source>
</reference>
<proteinExistence type="predicted"/>
<dbReference type="PANTHER" id="PTHR37019">
    <property type="entry name" value="CHROMOSOME 1, WHOLE GENOME SHOTGUN SEQUENCE"/>
    <property type="match status" value="1"/>
</dbReference>
<keyword evidence="1" id="KW-1133">Transmembrane helix</keyword>
<evidence type="ECO:0000256" key="1">
    <source>
        <dbReference type="SAM" id="Phobius"/>
    </source>
</evidence>
<feature type="transmembrane region" description="Helical" evidence="1">
    <location>
        <begin position="12"/>
        <end position="31"/>
    </location>
</feature>
<dbReference type="PANTHER" id="PTHR37019:SF1">
    <property type="entry name" value="EXPERA DOMAIN-CONTAINING PROTEIN"/>
    <property type="match status" value="1"/>
</dbReference>
<keyword evidence="4" id="KW-1185">Reference proteome</keyword>
<protein>
    <recommendedName>
        <fullName evidence="2">DUF7704 domain-containing protein</fullName>
    </recommendedName>
</protein>
<keyword evidence="1" id="KW-0472">Membrane</keyword>
<dbReference type="Proteomes" id="UP001152049">
    <property type="component" value="Unassembled WGS sequence"/>
</dbReference>
<dbReference type="InterPro" id="IPR056121">
    <property type="entry name" value="DUF7704"/>
</dbReference>
<keyword evidence="1" id="KW-0812">Transmembrane</keyword>
<organism evidence="3 4">
    <name type="scientific">Fusarium torreyae</name>
    <dbReference type="NCBI Taxonomy" id="1237075"/>
    <lineage>
        <taxon>Eukaryota</taxon>
        <taxon>Fungi</taxon>
        <taxon>Dikarya</taxon>
        <taxon>Ascomycota</taxon>
        <taxon>Pezizomycotina</taxon>
        <taxon>Sordariomycetes</taxon>
        <taxon>Hypocreomycetidae</taxon>
        <taxon>Hypocreales</taxon>
        <taxon>Nectriaceae</taxon>
        <taxon>Fusarium</taxon>
    </lineage>
</organism>
<dbReference type="OrthoDB" id="5313995at2759"/>
<feature type="domain" description="DUF7704" evidence="2">
    <location>
        <begin position="7"/>
        <end position="141"/>
    </location>
</feature>